<dbReference type="GO" id="GO:0007017">
    <property type="term" value="P:microtubule-based process"/>
    <property type="evidence" value="ECO:0007669"/>
    <property type="project" value="InterPro"/>
</dbReference>
<dbReference type="Gene3D" id="3.30.740.10">
    <property type="entry name" value="Protein Inhibitor Of Neuronal Nitric Oxide Synthase"/>
    <property type="match status" value="1"/>
</dbReference>
<dbReference type="Pfam" id="PF01221">
    <property type="entry name" value="Dynein_light"/>
    <property type="match status" value="1"/>
</dbReference>
<keyword evidence="1" id="KW-0505">Motor protein</keyword>
<comment type="caution">
    <text evidence="2">The sequence shown here is derived from an EMBL/GenBank/DDBJ whole genome shotgun (WGS) entry which is preliminary data.</text>
</comment>
<organism evidence="2 3">
    <name type="scientific">Ficus carica</name>
    <name type="common">Common fig</name>
    <dbReference type="NCBI Taxonomy" id="3494"/>
    <lineage>
        <taxon>Eukaryota</taxon>
        <taxon>Viridiplantae</taxon>
        <taxon>Streptophyta</taxon>
        <taxon>Embryophyta</taxon>
        <taxon>Tracheophyta</taxon>
        <taxon>Spermatophyta</taxon>
        <taxon>Magnoliopsida</taxon>
        <taxon>eudicotyledons</taxon>
        <taxon>Gunneridae</taxon>
        <taxon>Pentapetalae</taxon>
        <taxon>rosids</taxon>
        <taxon>fabids</taxon>
        <taxon>Rosales</taxon>
        <taxon>Moraceae</taxon>
        <taxon>Ficeae</taxon>
        <taxon>Ficus</taxon>
    </lineage>
</organism>
<gene>
    <name evidence="2" type="ORF">TIFTF001_010202</name>
</gene>
<keyword evidence="3" id="KW-1185">Reference proteome</keyword>
<accession>A0AA88DHM7</accession>
<evidence type="ECO:0000256" key="1">
    <source>
        <dbReference type="RuleBase" id="RU365010"/>
    </source>
</evidence>
<dbReference type="PANTHER" id="PTHR11886:SF56">
    <property type="entry name" value="OS02G0580400 PROTEIN"/>
    <property type="match status" value="1"/>
</dbReference>
<dbReference type="GO" id="GO:0045505">
    <property type="term" value="F:dynein intermediate chain binding"/>
    <property type="evidence" value="ECO:0007669"/>
    <property type="project" value="TreeGrafter"/>
</dbReference>
<dbReference type="CDD" id="cd21452">
    <property type="entry name" value="DLC-like_DYNLL1_DYNLL2"/>
    <property type="match status" value="1"/>
</dbReference>
<proteinExistence type="inferred from homology"/>
<dbReference type="Proteomes" id="UP001187192">
    <property type="component" value="Unassembled WGS sequence"/>
</dbReference>
<dbReference type="EMBL" id="BTGU01000012">
    <property type="protein sequence ID" value="GMN40974.1"/>
    <property type="molecule type" value="Genomic_DNA"/>
</dbReference>
<dbReference type="Gramene" id="FCD_00019555-RA">
    <property type="protein sequence ID" value="FCD_00019555-RA:cds"/>
    <property type="gene ID" value="FCD_00019555"/>
</dbReference>
<dbReference type="SUPFAM" id="SSF54648">
    <property type="entry name" value="DLC"/>
    <property type="match status" value="1"/>
</dbReference>
<dbReference type="InterPro" id="IPR037177">
    <property type="entry name" value="DLC_sf"/>
</dbReference>
<name>A0AA88DHM7_FICCA</name>
<dbReference type="AlphaFoldDB" id="A0AA88DHM7"/>
<comment type="similarity">
    <text evidence="1">Belongs to the dynein light chain family.</text>
</comment>
<dbReference type="GO" id="GO:0005874">
    <property type="term" value="C:microtubule"/>
    <property type="evidence" value="ECO:0007669"/>
    <property type="project" value="UniProtKB-KW"/>
</dbReference>
<dbReference type="FunFam" id="3.30.740.10:FF:000003">
    <property type="entry name" value="Dynein light chain"/>
    <property type="match status" value="1"/>
</dbReference>
<dbReference type="GO" id="GO:0005868">
    <property type="term" value="C:cytoplasmic dynein complex"/>
    <property type="evidence" value="ECO:0007669"/>
    <property type="project" value="TreeGrafter"/>
</dbReference>
<keyword evidence="1" id="KW-0243">Dynein</keyword>
<keyword evidence="1" id="KW-0206">Cytoskeleton</keyword>
<reference evidence="2" key="1">
    <citation type="submission" date="2023-07" db="EMBL/GenBank/DDBJ databases">
        <title>draft genome sequence of fig (Ficus carica).</title>
        <authorList>
            <person name="Takahashi T."/>
            <person name="Nishimura K."/>
        </authorList>
    </citation>
    <scope>NUCLEOTIDE SEQUENCE</scope>
</reference>
<evidence type="ECO:0000313" key="2">
    <source>
        <dbReference type="EMBL" id="GMN40974.1"/>
    </source>
</evidence>
<keyword evidence="1" id="KW-0493">Microtubule</keyword>
<dbReference type="InterPro" id="IPR001372">
    <property type="entry name" value="Dynein_light_chain_typ-1/2"/>
</dbReference>
<keyword evidence="1" id="KW-0963">Cytoplasm</keyword>
<dbReference type="PANTHER" id="PTHR11886">
    <property type="entry name" value="DYNEIN LIGHT CHAIN"/>
    <property type="match status" value="1"/>
</dbReference>
<sequence>MEAKPEDEAMRRRRRAARPSKAVVVVGQARPRPTLPAATVVAVARPLGSEVKLAAVAVDLNVRLRSADMPAVMQERAFRCTRALLDANPDEKRPNPTLLAMSLKKEFDALYGPAWHCIVGKSFGSFVTHSSGGFVYYSVEKLSFLLFKTQVRPVNSRQVR</sequence>
<evidence type="ECO:0000313" key="3">
    <source>
        <dbReference type="Proteomes" id="UP001187192"/>
    </source>
</evidence>
<comment type="subcellular location">
    <subcellularLocation>
        <location evidence="1">Cytoplasm</location>
        <location evidence="1">Cytoskeleton</location>
    </subcellularLocation>
</comment>
<protein>
    <recommendedName>
        <fullName evidence="1">Dynein light chain</fullName>
    </recommendedName>
</protein>
<dbReference type="SMART" id="SM01375">
    <property type="entry name" value="Dynein_light"/>
    <property type="match status" value="1"/>
</dbReference>